<evidence type="ECO:0000256" key="3">
    <source>
        <dbReference type="PROSITE-ProRule" id="PRU01052"/>
    </source>
</evidence>
<comment type="similarity">
    <text evidence="3">Belongs to the TRAFAC class dynamin-like GTPase superfamily. GB1/RHD3 GTPase family.</text>
</comment>
<accession>A0A9X6NI64</accession>
<feature type="coiled-coil region" evidence="4">
    <location>
        <begin position="384"/>
        <end position="411"/>
    </location>
</feature>
<organism evidence="6 7">
    <name type="scientific">Hypsibius exemplaris</name>
    <name type="common">Freshwater tardigrade</name>
    <dbReference type="NCBI Taxonomy" id="2072580"/>
    <lineage>
        <taxon>Eukaryota</taxon>
        <taxon>Metazoa</taxon>
        <taxon>Ecdysozoa</taxon>
        <taxon>Tardigrada</taxon>
        <taxon>Eutardigrada</taxon>
        <taxon>Parachela</taxon>
        <taxon>Hypsibioidea</taxon>
        <taxon>Hypsibiidae</taxon>
        <taxon>Hypsibius</taxon>
    </lineage>
</organism>
<dbReference type="AlphaFoldDB" id="A0A9X6NI64"/>
<dbReference type="Pfam" id="PF02263">
    <property type="entry name" value="GBP"/>
    <property type="match status" value="1"/>
</dbReference>
<evidence type="ECO:0000259" key="5">
    <source>
        <dbReference type="PROSITE" id="PS51715"/>
    </source>
</evidence>
<feature type="domain" description="GB1/RHD3-type G" evidence="5">
    <location>
        <begin position="84"/>
        <end position="349"/>
    </location>
</feature>
<dbReference type="InterPro" id="IPR015894">
    <property type="entry name" value="Guanylate-bd_N"/>
</dbReference>
<dbReference type="PANTHER" id="PTHR10751">
    <property type="entry name" value="GUANYLATE BINDING PROTEIN"/>
    <property type="match status" value="1"/>
</dbReference>
<reference evidence="7" key="1">
    <citation type="submission" date="2017-01" db="EMBL/GenBank/DDBJ databases">
        <title>Comparative genomics of anhydrobiosis in the tardigrade Hypsibius dujardini.</title>
        <authorList>
            <person name="Yoshida Y."/>
            <person name="Koutsovoulos G."/>
            <person name="Laetsch D."/>
            <person name="Stevens L."/>
            <person name="Kumar S."/>
            <person name="Horikawa D."/>
            <person name="Ishino K."/>
            <person name="Komine S."/>
            <person name="Tomita M."/>
            <person name="Blaxter M."/>
            <person name="Arakawa K."/>
        </authorList>
    </citation>
    <scope>NUCLEOTIDE SEQUENCE [LARGE SCALE GENOMIC DNA]</scope>
    <source>
        <strain evidence="7">Z151</strain>
    </source>
</reference>
<dbReference type="GO" id="GO:0003924">
    <property type="term" value="F:GTPase activity"/>
    <property type="evidence" value="ECO:0007669"/>
    <property type="project" value="InterPro"/>
</dbReference>
<dbReference type="GO" id="GO:0005525">
    <property type="term" value="F:GTP binding"/>
    <property type="evidence" value="ECO:0007669"/>
    <property type="project" value="UniProtKB-KW"/>
</dbReference>
<dbReference type="InterPro" id="IPR027417">
    <property type="entry name" value="P-loop_NTPase"/>
</dbReference>
<dbReference type="InterPro" id="IPR030386">
    <property type="entry name" value="G_GB1_RHD3_dom"/>
</dbReference>
<keyword evidence="7" id="KW-1185">Reference proteome</keyword>
<dbReference type="PROSITE" id="PS51715">
    <property type="entry name" value="G_GB1_RHD3"/>
    <property type="match status" value="1"/>
</dbReference>
<evidence type="ECO:0000313" key="7">
    <source>
        <dbReference type="Proteomes" id="UP000192578"/>
    </source>
</evidence>
<dbReference type="SUPFAM" id="SSF52540">
    <property type="entry name" value="P-loop containing nucleoside triphosphate hydrolases"/>
    <property type="match status" value="1"/>
</dbReference>
<dbReference type="OrthoDB" id="2135133at2759"/>
<evidence type="ECO:0000256" key="1">
    <source>
        <dbReference type="ARBA" id="ARBA00022741"/>
    </source>
</evidence>
<feature type="coiled-coil region" evidence="4">
    <location>
        <begin position="475"/>
        <end position="503"/>
    </location>
</feature>
<evidence type="ECO:0000256" key="2">
    <source>
        <dbReference type="ARBA" id="ARBA00023134"/>
    </source>
</evidence>
<dbReference type="EMBL" id="MTYJ01000303">
    <property type="protein sequence ID" value="OWA53108.1"/>
    <property type="molecule type" value="Genomic_DNA"/>
</dbReference>
<gene>
    <name evidence="6" type="ORF">BV898_17541</name>
</gene>
<dbReference type="Proteomes" id="UP000192578">
    <property type="component" value="Unassembled WGS sequence"/>
</dbReference>
<dbReference type="Gene3D" id="3.40.50.300">
    <property type="entry name" value="P-loop containing nucleotide triphosphate hydrolases"/>
    <property type="match status" value="1"/>
</dbReference>
<comment type="caution">
    <text evidence="6">The sequence shown here is derived from an EMBL/GenBank/DDBJ whole genome shotgun (WGS) entry which is preliminary data.</text>
</comment>
<keyword evidence="4" id="KW-0175">Coiled coil</keyword>
<name>A0A9X6NI64_HYPEX</name>
<protein>
    <recommendedName>
        <fullName evidence="5">GB1/RHD3-type G domain-containing protein</fullName>
    </recommendedName>
</protein>
<sequence length="691" mass="77933">MALLLLQDIWRSALFPSFVLILASLSVEAVVIGLAQPAVGVPCWCSKPVKETLQIARVSPATHGLETFNFERFLDILRSPTLKDRNVVIIGIVGVYKSGKSTLLNLLDRYIACKINASPFANQGIVNRTEWMYDDFEGPSTISCPGRRSSLFSTSSKTTGHTQGVWVTAQPYLTASNKAIFLMDTQGFLGNHQQTHKNGTDINSGVVYLASLMSSILVVNIKNQLDTSKTGLLAAWMERIQEGISNDPGEDQMPAGLKLFQQLLFVVRDYSLDKVTGVEYLENYHGTNADQALAAVERNFERVNMTFLPHPFKTISTFLRGGLSDHFEIAVEALFEEYFSPDHIPSKTVFGRKVSGAQLAVRFEKYSRLYQEGKFQNIQDVYQAEQMIIAREQAETAFKNYESQVRAWLETNPLPSNTSFEEFHLRIETEIIRHKNVRRPSVSSLSQAEFVRLFTKHTRTFKERKLEDFEKERERRRIAAELKQEQEDNKRLKEEQKAAFNNDSLLGKFESFMTHLSRWLYVIIGAGGFLVPAEKRPLPDYVEVILGPPPVNLLQDQTPFIQFCRDVPIPFEVPSGLSQRLPLVNLIELKHLPPPLQGTFSVHSCQIEVLQIDGNGKRVGICWNPDRLILQVTITRLAHIQTASPEVVALVKFGSLGSLFPDNSNVVDLYHCVSSGKHTSRELFEAVNIID</sequence>
<proteinExistence type="inferred from homology"/>
<keyword evidence="1" id="KW-0547">Nucleotide-binding</keyword>
<evidence type="ECO:0000313" key="6">
    <source>
        <dbReference type="EMBL" id="OWA53108.1"/>
    </source>
</evidence>
<keyword evidence="2" id="KW-0342">GTP-binding</keyword>
<evidence type="ECO:0000256" key="4">
    <source>
        <dbReference type="SAM" id="Coils"/>
    </source>
</evidence>